<feature type="region of interest" description="Disordered" evidence="1">
    <location>
        <begin position="24"/>
        <end position="43"/>
    </location>
</feature>
<protein>
    <submittedName>
        <fullName evidence="2">Uncharacterized protein</fullName>
    </submittedName>
</protein>
<feature type="non-terminal residue" evidence="2">
    <location>
        <position position="1"/>
    </location>
</feature>
<accession>A0AAE0ZQS2</accession>
<keyword evidence="3" id="KW-1185">Reference proteome</keyword>
<comment type="caution">
    <text evidence="2">The sequence shown here is derived from an EMBL/GenBank/DDBJ whole genome shotgun (WGS) entry which is preliminary data.</text>
</comment>
<dbReference type="EMBL" id="JAWDGP010003488">
    <property type="protein sequence ID" value="KAK3773874.1"/>
    <property type="molecule type" value="Genomic_DNA"/>
</dbReference>
<proteinExistence type="predicted"/>
<reference evidence="2" key="1">
    <citation type="journal article" date="2023" name="G3 (Bethesda)">
        <title>A reference genome for the long-term kleptoplast-retaining sea slug Elysia crispata morphotype clarki.</title>
        <authorList>
            <person name="Eastman K.E."/>
            <person name="Pendleton A.L."/>
            <person name="Shaikh M.A."/>
            <person name="Suttiyut T."/>
            <person name="Ogas R."/>
            <person name="Tomko P."/>
            <person name="Gavelis G."/>
            <person name="Widhalm J.R."/>
            <person name="Wisecaver J.H."/>
        </authorList>
    </citation>
    <scope>NUCLEOTIDE SEQUENCE</scope>
    <source>
        <strain evidence="2">ECLA1</strain>
    </source>
</reference>
<dbReference type="AlphaFoldDB" id="A0AAE0ZQS2"/>
<evidence type="ECO:0000313" key="3">
    <source>
        <dbReference type="Proteomes" id="UP001283361"/>
    </source>
</evidence>
<gene>
    <name evidence="2" type="ORF">RRG08_049822</name>
</gene>
<evidence type="ECO:0000256" key="1">
    <source>
        <dbReference type="SAM" id="MobiDB-lite"/>
    </source>
</evidence>
<dbReference type="Proteomes" id="UP001283361">
    <property type="component" value="Unassembled WGS sequence"/>
</dbReference>
<name>A0AAE0ZQS2_9GAST</name>
<organism evidence="2 3">
    <name type="scientific">Elysia crispata</name>
    <name type="common">lettuce slug</name>
    <dbReference type="NCBI Taxonomy" id="231223"/>
    <lineage>
        <taxon>Eukaryota</taxon>
        <taxon>Metazoa</taxon>
        <taxon>Spiralia</taxon>
        <taxon>Lophotrochozoa</taxon>
        <taxon>Mollusca</taxon>
        <taxon>Gastropoda</taxon>
        <taxon>Heterobranchia</taxon>
        <taxon>Euthyneura</taxon>
        <taxon>Panpulmonata</taxon>
        <taxon>Sacoglossa</taxon>
        <taxon>Placobranchoidea</taxon>
        <taxon>Plakobranchidae</taxon>
        <taxon>Elysia</taxon>
    </lineage>
</organism>
<evidence type="ECO:0000313" key="2">
    <source>
        <dbReference type="EMBL" id="KAK3773874.1"/>
    </source>
</evidence>
<sequence length="59" mass="6449">DIHGISGSSGTHPCLWCLQTKKEMDCPRDPENSPSSRTDENMKADYAMFSTEGKGNLSS</sequence>